<feature type="domain" description="Amino acid transporter transmembrane" evidence="12">
    <location>
        <begin position="38"/>
        <end position="456"/>
    </location>
</feature>
<keyword evidence="3" id="KW-0813">Transport</keyword>
<dbReference type="Proteomes" id="UP001324115">
    <property type="component" value="Unassembled WGS sequence"/>
</dbReference>
<keyword evidence="14" id="KW-1185">Reference proteome</keyword>
<evidence type="ECO:0000313" key="13">
    <source>
        <dbReference type="EMBL" id="KAK4560106.1"/>
    </source>
</evidence>
<organism evidence="13 14">
    <name type="scientific">Quercus rubra</name>
    <name type="common">Northern red oak</name>
    <name type="synonym">Quercus borealis</name>
    <dbReference type="NCBI Taxonomy" id="3512"/>
    <lineage>
        <taxon>Eukaryota</taxon>
        <taxon>Viridiplantae</taxon>
        <taxon>Streptophyta</taxon>
        <taxon>Embryophyta</taxon>
        <taxon>Tracheophyta</taxon>
        <taxon>Spermatophyta</taxon>
        <taxon>Magnoliopsida</taxon>
        <taxon>eudicotyledons</taxon>
        <taxon>Gunneridae</taxon>
        <taxon>Pentapetalae</taxon>
        <taxon>rosids</taxon>
        <taxon>fabids</taxon>
        <taxon>Fagales</taxon>
        <taxon>Fagaceae</taxon>
        <taxon>Quercus</taxon>
    </lineage>
</organism>
<feature type="transmembrane region" description="Helical" evidence="11">
    <location>
        <begin position="69"/>
        <end position="91"/>
    </location>
</feature>
<sequence length="471" mass="52225">MESAIDSEFQHEICESGLDNIDRQAANGELDDDRKPKRTGTVWTASAHIITAVISTGVLSLAWSVAQLGWIFGISIALIFAAITLYTANLLADCYRCPDPVTGKRNYTYMEAVQNILGGEMYMACGLVQNMSLIGILIGYTITTSTSMVIAVYCWAIHKSHCFHKRGHEAPCKFSNNPYMIALGIFEILLSQIPNFHELSWLSRIGLSFARVISGPRGRTTMTGVEVGVDVSQAEKIWRECTALGNIALACAYTFIAMDDTLKSSPPENKVMKKANTIAISTMTLFFLMCGCLGYAAFGNEARGNMLTGFGSYEPFWLIDLGNIMIVVHLLGSYQSSALLELWASMRWPNSKFVAVEYQLNIGKIRFSINFLRLIWGTIFVVMIITVLAMAMPFFNEMLSLLGAIAFWPVAVYFPVEMYIAQKKIRKRTFQCFGLQILSLFCFLVSLAAACGAIQGLNKGLHASKPFQFKE</sequence>
<keyword evidence="6" id="KW-0029">Amino-acid transport</keyword>
<evidence type="ECO:0000256" key="6">
    <source>
        <dbReference type="ARBA" id="ARBA00022970"/>
    </source>
</evidence>
<evidence type="ECO:0000256" key="1">
    <source>
        <dbReference type="ARBA" id="ARBA00004127"/>
    </source>
</evidence>
<evidence type="ECO:0000256" key="10">
    <source>
        <dbReference type="ARBA" id="ARBA00045588"/>
    </source>
</evidence>
<dbReference type="GO" id="GO:0012505">
    <property type="term" value="C:endomembrane system"/>
    <property type="evidence" value="ECO:0007669"/>
    <property type="project" value="UniProtKB-SubCell"/>
</dbReference>
<comment type="function">
    <text evidence="10">Carrier protein involved in proton-driven auxin influx. Mediates the formation of auxin gradient from developing leaves (site of auxin biosynthesis) to tips by contributing to the loading of auxin in vascular tissues and facilitating acropetal (base to tip) auxin transport within inner tissues of the root apex, and basipetal (tip to base) auxin transport within outer tissues of the root apex. May be involved in lateral roots and nodules formation.</text>
</comment>
<reference evidence="13 14" key="1">
    <citation type="journal article" date="2023" name="G3 (Bethesda)">
        <title>A haplotype-resolved chromosome-scale genome for Quercus rubra L. provides insights into the genetics of adaptive traits for red oak species.</title>
        <authorList>
            <person name="Kapoor B."/>
            <person name="Jenkins J."/>
            <person name="Schmutz J."/>
            <person name="Zhebentyayeva T."/>
            <person name="Kuelheim C."/>
            <person name="Coggeshall M."/>
            <person name="Heim C."/>
            <person name="Lasky J.R."/>
            <person name="Leites L."/>
            <person name="Islam-Faridi N."/>
            <person name="Romero-Severson J."/>
            <person name="DeLeo V.L."/>
            <person name="Lucas S.M."/>
            <person name="Lazic D."/>
            <person name="Gailing O."/>
            <person name="Carlson J."/>
            <person name="Staton M."/>
        </authorList>
    </citation>
    <scope>NUCLEOTIDE SEQUENCE [LARGE SCALE GENOMIC DNA]</scope>
    <source>
        <strain evidence="13">Pseudo-F2</strain>
    </source>
</reference>
<feature type="transmembrane region" description="Helical" evidence="11">
    <location>
        <begin position="137"/>
        <end position="156"/>
    </location>
</feature>
<name>A0AAN7E323_QUERU</name>
<feature type="transmembrane region" description="Helical" evidence="11">
    <location>
        <begin position="42"/>
        <end position="63"/>
    </location>
</feature>
<accession>A0AAN7E323</accession>
<feature type="transmembrane region" description="Helical" evidence="11">
    <location>
        <begin position="278"/>
        <end position="298"/>
    </location>
</feature>
<keyword evidence="9" id="KW-0927">Auxin signaling pathway</keyword>
<dbReference type="InterPro" id="IPR013057">
    <property type="entry name" value="AA_transpt_TM"/>
</dbReference>
<dbReference type="GO" id="GO:0009734">
    <property type="term" value="P:auxin-activated signaling pathway"/>
    <property type="evidence" value="ECO:0007669"/>
    <property type="project" value="UniProtKB-KW"/>
</dbReference>
<feature type="transmembrane region" description="Helical" evidence="11">
    <location>
        <begin position="401"/>
        <end position="421"/>
    </location>
</feature>
<evidence type="ECO:0000259" key="12">
    <source>
        <dbReference type="Pfam" id="PF01490"/>
    </source>
</evidence>
<keyword evidence="8 11" id="KW-0472">Membrane</keyword>
<comment type="similarity">
    <text evidence="2">Belongs to the amino acid/polyamine transporter 2 family. Amino acid/auxin permease (AAAP) (TC 2.A.18.1) subfamily.</text>
</comment>
<gene>
    <name evidence="13" type="ORF">RGQ29_009043</name>
</gene>
<dbReference type="GO" id="GO:0015293">
    <property type="term" value="F:symporter activity"/>
    <property type="evidence" value="ECO:0007669"/>
    <property type="project" value="UniProtKB-KW"/>
</dbReference>
<feature type="transmembrane region" description="Helical" evidence="11">
    <location>
        <begin position="433"/>
        <end position="457"/>
    </location>
</feature>
<feature type="transmembrane region" description="Helical" evidence="11">
    <location>
        <begin position="374"/>
        <end position="395"/>
    </location>
</feature>
<dbReference type="PANTHER" id="PTHR48017">
    <property type="entry name" value="OS05G0424000 PROTEIN-RELATED"/>
    <property type="match status" value="1"/>
</dbReference>
<keyword evidence="7 11" id="KW-1133">Transmembrane helix</keyword>
<evidence type="ECO:0000256" key="8">
    <source>
        <dbReference type="ARBA" id="ARBA00023136"/>
    </source>
</evidence>
<evidence type="ECO:0000256" key="3">
    <source>
        <dbReference type="ARBA" id="ARBA00022448"/>
    </source>
</evidence>
<evidence type="ECO:0000256" key="9">
    <source>
        <dbReference type="ARBA" id="ARBA00023294"/>
    </source>
</evidence>
<comment type="subcellular location">
    <subcellularLocation>
        <location evidence="1">Endomembrane system</location>
        <topology evidence="1">Multi-pass membrane protein</topology>
    </subcellularLocation>
</comment>
<dbReference type="EMBL" id="JAXUIC010000012">
    <property type="protein sequence ID" value="KAK4560106.1"/>
    <property type="molecule type" value="Genomic_DNA"/>
</dbReference>
<evidence type="ECO:0000256" key="4">
    <source>
        <dbReference type="ARBA" id="ARBA00022692"/>
    </source>
</evidence>
<evidence type="ECO:0000256" key="7">
    <source>
        <dbReference type="ARBA" id="ARBA00022989"/>
    </source>
</evidence>
<evidence type="ECO:0000256" key="11">
    <source>
        <dbReference type="SAM" id="Phobius"/>
    </source>
</evidence>
<dbReference type="AlphaFoldDB" id="A0AAN7E323"/>
<evidence type="ECO:0000256" key="2">
    <source>
        <dbReference type="ARBA" id="ARBA00005590"/>
    </source>
</evidence>
<keyword evidence="4 11" id="KW-0812">Transmembrane</keyword>
<comment type="caution">
    <text evidence="13">The sequence shown here is derived from an EMBL/GenBank/DDBJ whole genome shotgun (WGS) entry which is preliminary data.</text>
</comment>
<protein>
    <recommendedName>
        <fullName evidence="12">Amino acid transporter transmembrane domain-containing protein</fullName>
    </recommendedName>
</protein>
<evidence type="ECO:0000313" key="14">
    <source>
        <dbReference type="Proteomes" id="UP001324115"/>
    </source>
</evidence>
<proteinExistence type="inferred from homology"/>
<evidence type="ECO:0000256" key="5">
    <source>
        <dbReference type="ARBA" id="ARBA00022847"/>
    </source>
</evidence>
<dbReference type="GO" id="GO:0006865">
    <property type="term" value="P:amino acid transport"/>
    <property type="evidence" value="ECO:0007669"/>
    <property type="project" value="UniProtKB-KW"/>
</dbReference>
<dbReference type="Pfam" id="PF01490">
    <property type="entry name" value="Aa_trans"/>
    <property type="match status" value="1"/>
</dbReference>
<keyword evidence="5" id="KW-0769">Symport</keyword>